<reference evidence="1 2" key="1">
    <citation type="submission" date="2019-03" db="EMBL/GenBank/DDBJ databases">
        <title>Rhodosporidium diobovatum UCD-FST 08-225 genome sequencing, assembly, and annotation.</title>
        <authorList>
            <person name="Fakankun I.U."/>
            <person name="Fristensky B."/>
            <person name="Levin D.B."/>
        </authorList>
    </citation>
    <scope>NUCLEOTIDE SEQUENCE [LARGE SCALE GENOMIC DNA]</scope>
    <source>
        <strain evidence="1 2">UCD-FST 08-225</strain>
    </source>
</reference>
<dbReference type="InterPro" id="IPR032675">
    <property type="entry name" value="LRR_dom_sf"/>
</dbReference>
<evidence type="ECO:0008006" key="3">
    <source>
        <dbReference type="Google" id="ProtNLM"/>
    </source>
</evidence>
<keyword evidence="2" id="KW-1185">Reference proteome</keyword>
<dbReference type="AlphaFoldDB" id="A0A5C5FTS9"/>
<organism evidence="1 2">
    <name type="scientific">Rhodotorula diobovata</name>
    <dbReference type="NCBI Taxonomy" id="5288"/>
    <lineage>
        <taxon>Eukaryota</taxon>
        <taxon>Fungi</taxon>
        <taxon>Dikarya</taxon>
        <taxon>Basidiomycota</taxon>
        <taxon>Pucciniomycotina</taxon>
        <taxon>Microbotryomycetes</taxon>
        <taxon>Sporidiobolales</taxon>
        <taxon>Sporidiobolaceae</taxon>
        <taxon>Rhodotorula</taxon>
    </lineage>
</organism>
<dbReference type="Gene3D" id="3.80.10.10">
    <property type="entry name" value="Ribonuclease Inhibitor"/>
    <property type="match status" value="1"/>
</dbReference>
<dbReference type="OrthoDB" id="2528554at2759"/>
<accession>A0A5C5FTS9</accession>
<protein>
    <recommendedName>
        <fullName evidence="3">Proteophosphoglycan ppg4</fullName>
    </recommendedName>
</protein>
<dbReference type="EMBL" id="SOZI01000086">
    <property type="protein sequence ID" value="TNY19729.1"/>
    <property type="molecule type" value="Genomic_DNA"/>
</dbReference>
<dbReference type="Proteomes" id="UP000311382">
    <property type="component" value="Unassembled WGS sequence"/>
</dbReference>
<dbReference type="SUPFAM" id="SSF52047">
    <property type="entry name" value="RNI-like"/>
    <property type="match status" value="1"/>
</dbReference>
<comment type="caution">
    <text evidence="1">The sequence shown here is derived from an EMBL/GenBank/DDBJ whole genome shotgun (WGS) entry which is preliminary data.</text>
</comment>
<evidence type="ECO:0000313" key="2">
    <source>
        <dbReference type="Proteomes" id="UP000311382"/>
    </source>
</evidence>
<proteinExistence type="predicted"/>
<sequence length="346" mass="37136">MTLPSTNAKLIHPPSRVAQSSKLLTLPVELLDTIFKDAYSDCTPRGPICRALLCFHDAHHCAIYRRVKIVSPRMLLSYCRSLRIRKGVGVACESFKVVGGVQRTGEDAAADSLELVFTSLPNVRNLDLDGGRLVTAFLKRAADGGSPIMPRRERLTLRGVVAGQPDPCLPSVLCGLGSFPRLEKLSFNVRVSDGELDEVQPGIVFTLGALRELALSHSESSPGALPKALKSLPAITSVQVGSGCACRDKPSFKVLRHLPLQHLAFGHGSVVSAAYLLEIISGDKKLASLTSLQLDNVYADLGEVQELSWRDQSSELSGWFQGGANGVELSGDATEAPDIENEIANS</sequence>
<name>A0A5C5FTS9_9BASI</name>
<gene>
    <name evidence="1" type="ORF">DMC30DRAFT_417605</name>
</gene>
<evidence type="ECO:0000313" key="1">
    <source>
        <dbReference type="EMBL" id="TNY19729.1"/>
    </source>
</evidence>